<feature type="region of interest" description="Disordered" evidence="1">
    <location>
        <begin position="1"/>
        <end position="81"/>
    </location>
</feature>
<gene>
    <name evidence="3" type="ORF">KI387_035730</name>
</gene>
<feature type="compositionally biased region" description="Polar residues" evidence="1">
    <location>
        <begin position="19"/>
        <end position="44"/>
    </location>
</feature>
<evidence type="ECO:0000313" key="4">
    <source>
        <dbReference type="Proteomes" id="UP000824469"/>
    </source>
</evidence>
<name>A0AA38KQU7_TAXCH</name>
<evidence type="ECO:0000256" key="2">
    <source>
        <dbReference type="SAM" id="Phobius"/>
    </source>
</evidence>
<keyword evidence="2" id="KW-1133">Transmembrane helix</keyword>
<proteinExistence type="predicted"/>
<accession>A0AA38KQU7</accession>
<evidence type="ECO:0000313" key="3">
    <source>
        <dbReference type="EMBL" id="KAH9307819.1"/>
    </source>
</evidence>
<dbReference type="EMBL" id="JAHRHJ020000007">
    <property type="protein sequence ID" value="KAH9307819.1"/>
    <property type="molecule type" value="Genomic_DNA"/>
</dbReference>
<feature type="transmembrane region" description="Helical" evidence="2">
    <location>
        <begin position="212"/>
        <end position="233"/>
    </location>
</feature>
<comment type="caution">
    <text evidence="3">The sequence shown here is derived from an EMBL/GenBank/DDBJ whole genome shotgun (WGS) entry which is preliminary data.</text>
</comment>
<dbReference type="Proteomes" id="UP000824469">
    <property type="component" value="Unassembled WGS sequence"/>
</dbReference>
<protein>
    <submittedName>
        <fullName evidence="3">Uncharacterized protein</fullName>
    </submittedName>
</protein>
<organism evidence="3 4">
    <name type="scientific">Taxus chinensis</name>
    <name type="common">Chinese yew</name>
    <name type="synonym">Taxus wallichiana var. chinensis</name>
    <dbReference type="NCBI Taxonomy" id="29808"/>
    <lineage>
        <taxon>Eukaryota</taxon>
        <taxon>Viridiplantae</taxon>
        <taxon>Streptophyta</taxon>
        <taxon>Embryophyta</taxon>
        <taxon>Tracheophyta</taxon>
        <taxon>Spermatophyta</taxon>
        <taxon>Pinopsida</taxon>
        <taxon>Pinidae</taxon>
        <taxon>Conifers II</taxon>
        <taxon>Cupressales</taxon>
        <taxon>Taxaceae</taxon>
        <taxon>Taxus</taxon>
    </lineage>
</organism>
<sequence>MGLCLRKSVKEPLAPPTMSREQGTLPTASSGSAEVEQKNVTNLASDGGEKRIEEPSTRRGIGDSAEAGHEIFTTPPSHYREEGIEQPGALIGSSGLDEAGHGEQVVSKKLPAEASIGEHGKATPPPTLLDVKTNFTALTNSSSVDELINEIRELLQRQKERLTKKEEASTSSQITLEKGSIYSSLINSGATFFKFLNANAEKGDARAIAMEMLAVAGNIHWLVAGLSFIAYLLGKFDEVSEYRNECLQLLESMVILAVRVKNLKNEIPEERENLEKVVECIGEGSIMCASQLYSESFFRFLKSTVNSESLSKLREKSPGCRA</sequence>
<keyword evidence="2" id="KW-0472">Membrane</keyword>
<evidence type="ECO:0000256" key="1">
    <source>
        <dbReference type="SAM" id="MobiDB-lite"/>
    </source>
</evidence>
<feature type="compositionally biased region" description="Basic and acidic residues" evidence="1">
    <location>
        <begin position="47"/>
        <end position="69"/>
    </location>
</feature>
<reference evidence="3 4" key="1">
    <citation type="journal article" date="2021" name="Nat. Plants">
        <title>The Taxus genome provides insights into paclitaxel biosynthesis.</title>
        <authorList>
            <person name="Xiong X."/>
            <person name="Gou J."/>
            <person name="Liao Q."/>
            <person name="Li Y."/>
            <person name="Zhou Q."/>
            <person name="Bi G."/>
            <person name="Li C."/>
            <person name="Du R."/>
            <person name="Wang X."/>
            <person name="Sun T."/>
            <person name="Guo L."/>
            <person name="Liang H."/>
            <person name="Lu P."/>
            <person name="Wu Y."/>
            <person name="Zhang Z."/>
            <person name="Ro D.K."/>
            <person name="Shang Y."/>
            <person name="Huang S."/>
            <person name="Yan J."/>
        </authorList>
    </citation>
    <scope>NUCLEOTIDE SEQUENCE [LARGE SCALE GENOMIC DNA]</scope>
    <source>
        <strain evidence="3">Ta-2019</strain>
    </source>
</reference>
<dbReference type="AlphaFoldDB" id="A0AA38KQU7"/>
<keyword evidence="4" id="KW-1185">Reference proteome</keyword>
<keyword evidence="2" id="KW-0812">Transmembrane</keyword>